<feature type="non-terminal residue" evidence="3">
    <location>
        <position position="1"/>
    </location>
</feature>
<feature type="region of interest" description="Disordered" evidence="2">
    <location>
        <begin position="1"/>
        <end position="30"/>
    </location>
</feature>
<dbReference type="Proteomes" id="UP001497623">
    <property type="component" value="Unassembled WGS sequence"/>
</dbReference>
<keyword evidence="1" id="KW-0175">Coiled coil</keyword>
<evidence type="ECO:0000256" key="1">
    <source>
        <dbReference type="SAM" id="Coils"/>
    </source>
</evidence>
<keyword evidence="4" id="KW-1185">Reference proteome</keyword>
<dbReference type="EMBL" id="CAXKWB010002848">
    <property type="protein sequence ID" value="CAL4067833.1"/>
    <property type="molecule type" value="Genomic_DNA"/>
</dbReference>
<accession>A0AAV2Q062</accession>
<reference evidence="3 4" key="1">
    <citation type="submission" date="2024-05" db="EMBL/GenBank/DDBJ databases">
        <authorList>
            <person name="Wallberg A."/>
        </authorList>
    </citation>
    <scope>NUCLEOTIDE SEQUENCE [LARGE SCALE GENOMIC DNA]</scope>
</reference>
<comment type="caution">
    <text evidence="3">The sequence shown here is derived from an EMBL/GenBank/DDBJ whole genome shotgun (WGS) entry which is preliminary data.</text>
</comment>
<name>A0AAV2Q062_MEGNR</name>
<gene>
    <name evidence="3" type="ORF">MNOR_LOCUS6762</name>
</gene>
<feature type="region of interest" description="Disordered" evidence="2">
    <location>
        <begin position="69"/>
        <end position="130"/>
    </location>
</feature>
<proteinExistence type="predicted"/>
<organism evidence="3 4">
    <name type="scientific">Meganyctiphanes norvegica</name>
    <name type="common">Northern krill</name>
    <name type="synonym">Thysanopoda norvegica</name>
    <dbReference type="NCBI Taxonomy" id="48144"/>
    <lineage>
        <taxon>Eukaryota</taxon>
        <taxon>Metazoa</taxon>
        <taxon>Ecdysozoa</taxon>
        <taxon>Arthropoda</taxon>
        <taxon>Crustacea</taxon>
        <taxon>Multicrustacea</taxon>
        <taxon>Malacostraca</taxon>
        <taxon>Eumalacostraca</taxon>
        <taxon>Eucarida</taxon>
        <taxon>Euphausiacea</taxon>
        <taxon>Euphausiidae</taxon>
        <taxon>Meganyctiphanes</taxon>
    </lineage>
</organism>
<feature type="compositionally biased region" description="Basic and acidic residues" evidence="2">
    <location>
        <begin position="90"/>
        <end position="100"/>
    </location>
</feature>
<sequence length="285" mass="33084">EHRSRSLQPLRIRNGRKSYKNSPGKENHEEYDYVSENNQSAEIQELEKGISELLHLEPIDLIIKQNNSNVNGINKYDSPPPSLRRTKSLGQREQKKDFYQHKIKKSPRSQDVVDSDDEHSVRDGSPCGSSSDGRNFCNYKVLAQSAHVEVDKLRQLVQLLNNRLTELSRRTVESEARLREEMQKSVLMERFLERNALRNSNGNDSLSRGTGHMEGPRYSHSLRAWADPNSSSQETLKNKLNMAREEIELLQQHIDLLLRMRQEDLKVYESTVDKFRQTLTTGNQW</sequence>
<feature type="compositionally biased region" description="Polar residues" evidence="2">
    <location>
        <begin position="198"/>
        <end position="208"/>
    </location>
</feature>
<evidence type="ECO:0000256" key="2">
    <source>
        <dbReference type="SAM" id="MobiDB-lite"/>
    </source>
</evidence>
<evidence type="ECO:0000313" key="4">
    <source>
        <dbReference type="Proteomes" id="UP001497623"/>
    </source>
</evidence>
<feature type="coiled-coil region" evidence="1">
    <location>
        <begin position="143"/>
        <end position="170"/>
    </location>
</feature>
<feature type="region of interest" description="Disordered" evidence="2">
    <location>
        <begin position="198"/>
        <end position="236"/>
    </location>
</feature>
<dbReference type="AlphaFoldDB" id="A0AAV2Q062"/>
<protein>
    <submittedName>
        <fullName evidence="3">Uncharacterized protein</fullName>
    </submittedName>
</protein>
<evidence type="ECO:0000313" key="3">
    <source>
        <dbReference type="EMBL" id="CAL4067833.1"/>
    </source>
</evidence>